<dbReference type="InterPro" id="IPR020841">
    <property type="entry name" value="PKS_Beta-ketoAc_synthase_dom"/>
</dbReference>
<evidence type="ECO:0000256" key="3">
    <source>
        <dbReference type="ARBA" id="ARBA00011738"/>
    </source>
</evidence>
<dbReference type="Gene3D" id="3.40.47.10">
    <property type="match status" value="2"/>
</dbReference>
<sequence length="417" mass="43122">MSVPLQRVVVTGMGIVSCLGNTLDDVSAALRAGRSRIELIDAWRERGFASQVAGVASVAQELPFERKFERFMGDTARFACHAARKAIDDAGLDPAALRSPRAGTVIGSGVGTISSYDASMSIANTRGVDKVPPYTVPHAMSSTASANVAQVFGFEGVSYSPSSACTTSALAIGQAMQLIQTGRQHIVLAGGSESLHDNMTLMFDAMGALSRGFNDTPQRASRPYDTARDGFVIASGGGVLVLEALDHALARGARIYAELTGFGDCTDPAGMVTPHAAGIARAMRGALSEAGKRPDYVNTHAPSTPLGDVEELRALIDVFGDQAGGIGGGEIPAFSSTKGMTGHPLGACGAHEAIYTLLMMRDGFIAGTAGIETPEPGVDGMPLVRTTRDARIGSAMSISFGFGGSCASLIFEAWQGG</sequence>
<evidence type="ECO:0000259" key="18">
    <source>
        <dbReference type="PROSITE" id="PS52004"/>
    </source>
</evidence>
<dbReference type="EC" id="2.3.1.41" evidence="4"/>
<evidence type="ECO:0000256" key="5">
    <source>
        <dbReference type="ARBA" id="ARBA00022490"/>
    </source>
</evidence>
<protein>
    <recommendedName>
        <fullName evidence="12">3-oxoacyl-[acyl-carrier-protein] synthase 1</fullName>
        <ecNumber evidence="4">2.3.1.41</ecNumber>
    </recommendedName>
    <alternativeName>
        <fullName evidence="13">3-oxoacyl-[acyl-carrier-protein] synthase I</fullName>
    </alternativeName>
    <alternativeName>
        <fullName evidence="14">Beta-ketoacyl-ACP synthase I</fullName>
    </alternativeName>
</protein>
<dbReference type="RefSeq" id="WP_115780739.1">
    <property type="nucleotide sequence ID" value="NZ_BMHL01000001.1"/>
</dbReference>
<reference evidence="20" key="1">
    <citation type="journal article" date="2019" name="Int. J. Syst. Evol. Microbiol.">
        <title>The Global Catalogue of Microorganisms (GCM) 10K type strain sequencing project: providing services to taxonomists for standard genome sequencing and annotation.</title>
        <authorList>
            <consortium name="The Broad Institute Genomics Platform"/>
            <consortium name="The Broad Institute Genome Sequencing Center for Infectious Disease"/>
            <person name="Wu L."/>
            <person name="Ma J."/>
        </authorList>
    </citation>
    <scope>NUCLEOTIDE SEQUENCE [LARGE SCALE GENOMIC DNA]</scope>
    <source>
        <strain evidence="20">CGMCC 1.15103</strain>
    </source>
</reference>
<evidence type="ECO:0000313" key="20">
    <source>
        <dbReference type="Proteomes" id="UP000602004"/>
    </source>
</evidence>
<dbReference type="SMART" id="SM00825">
    <property type="entry name" value="PKS_KS"/>
    <property type="match status" value="1"/>
</dbReference>
<evidence type="ECO:0000256" key="1">
    <source>
        <dbReference type="ARBA" id="ARBA00004496"/>
    </source>
</evidence>
<keyword evidence="10" id="KW-0275">Fatty acid biosynthesis</keyword>
<dbReference type="PROSITE" id="PS52004">
    <property type="entry name" value="KS3_2"/>
    <property type="match status" value="1"/>
</dbReference>
<evidence type="ECO:0000256" key="13">
    <source>
        <dbReference type="ARBA" id="ARBA00041620"/>
    </source>
</evidence>
<evidence type="ECO:0000256" key="4">
    <source>
        <dbReference type="ARBA" id="ARBA00013191"/>
    </source>
</evidence>
<evidence type="ECO:0000256" key="7">
    <source>
        <dbReference type="ARBA" id="ARBA00022679"/>
    </source>
</evidence>
<keyword evidence="5" id="KW-0963">Cytoplasm</keyword>
<keyword evidence="6" id="KW-0444">Lipid biosynthesis</keyword>
<dbReference type="EMBL" id="BMHL01000001">
    <property type="protein sequence ID" value="GGC18812.1"/>
    <property type="molecule type" value="Genomic_DNA"/>
</dbReference>
<evidence type="ECO:0000256" key="15">
    <source>
        <dbReference type="ARBA" id="ARBA00048121"/>
    </source>
</evidence>
<evidence type="ECO:0000256" key="8">
    <source>
        <dbReference type="ARBA" id="ARBA00022832"/>
    </source>
</evidence>
<evidence type="ECO:0000256" key="9">
    <source>
        <dbReference type="ARBA" id="ARBA00023098"/>
    </source>
</evidence>
<dbReference type="InterPro" id="IPR014030">
    <property type="entry name" value="Ketoacyl_synth_N"/>
</dbReference>
<organism evidence="19 20">
    <name type="scientific">Paraburkholderia caffeinilytica</name>
    <dbReference type="NCBI Taxonomy" id="1761016"/>
    <lineage>
        <taxon>Bacteria</taxon>
        <taxon>Pseudomonadati</taxon>
        <taxon>Pseudomonadota</taxon>
        <taxon>Betaproteobacteria</taxon>
        <taxon>Burkholderiales</taxon>
        <taxon>Burkholderiaceae</taxon>
        <taxon>Paraburkholderia</taxon>
    </lineage>
</organism>
<keyword evidence="9" id="KW-0443">Lipid metabolism</keyword>
<keyword evidence="8" id="KW-0276">Fatty acid metabolism</keyword>
<evidence type="ECO:0000256" key="11">
    <source>
        <dbReference type="ARBA" id="ARBA00023315"/>
    </source>
</evidence>
<dbReference type="Pfam" id="PF02801">
    <property type="entry name" value="Ketoacyl-synt_C"/>
    <property type="match status" value="1"/>
</dbReference>
<evidence type="ECO:0000256" key="17">
    <source>
        <dbReference type="RuleBase" id="RU003694"/>
    </source>
</evidence>
<proteinExistence type="inferred from homology"/>
<comment type="catalytic activity">
    <reaction evidence="16">
        <text>a fatty acyl-[ACP] + malonyl-[ACP] + H(+) = a 3-oxoacyl-[ACP] + holo-[ACP] + CO2</text>
        <dbReference type="Rhea" id="RHEA:22836"/>
        <dbReference type="Rhea" id="RHEA-COMP:9623"/>
        <dbReference type="Rhea" id="RHEA-COMP:9685"/>
        <dbReference type="Rhea" id="RHEA-COMP:9916"/>
        <dbReference type="Rhea" id="RHEA-COMP:14125"/>
        <dbReference type="ChEBI" id="CHEBI:15378"/>
        <dbReference type="ChEBI" id="CHEBI:16526"/>
        <dbReference type="ChEBI" id="CHEBI:64479"/>
        <dbReference type="ChEBI" id="CHEBI:78449"/>
        <dbReference type="ChEBI" id="CHEBI:78776"/>
        <dbReference type="ChEBI" id="CHEBI:138651"/>
        <dbReference type="EC" id="2.3.1.41"/>
    </reaction>
    <physiologicalReaction direction="left-to-right" evidence="16">
        <dbReference type="Rhea" id="RHEA:22837"/>
    </physiologicalReaction>
</comment>
<comment type="caution">
    <text evidence="19">The sequence shown here is derived from an EMBL/GenBank/DDBJ whole genome shotgun (WGS) entry which is preliminary data.</text>
</comment>
<dbReference type="PANTHER" id="PTHR11712">
    <property type="entry name" value="POLYKETIDE SYNTHASE-RELATED"/>
    <property type="match status" value="1"/>
</dbReference>
<evidence type="ECO:0000256" key="2">
    <source>
        <dbReference type="ARBA" id="ARBA00008467"/>
    </source>
</evidence>
<evidence type="ECO:0000256" key="12">
    <source>
        <dbReference type="ARBA" id="ARBA00039450"/>
    </source>
</evidence>
<dbReference type="InterPro" id="IPR014031">
    <property type="entry name" value="Ketoacyl_synth_C"/>
</dbReference>
<gene>
    <name evidence="19" type="primary">fabB</name>
    <name evidence="19" type="ORF">GCM10011400_01340</name>
</gene>
<name>A0ABQ1L6X1_9BURK</name>
<evidence type="ECO:0000256" key="16">
    <source>
        <dbReference type="ARBA" id="ARBA00048506"/>
    </source>
</evidence>
<dbReference type="PANTHER" id="PTHR11712:SF306">
    <property type="entry name" value="3-OXOACYL-[ACYL-CARRIER-PROTEIN] SYNTHASE 1"/>
    <property type="match status" value="1"/>
</dbReference>
<keyword evidence="11" id="KW-0012">Acyltransferase</keyword>
<accession>A0ABQ1L6X1</accession>
<feature type="domain" description="Ketosynthase family 3 (KS3)" evidence="18">
    <location>
        <begin position="5"/>
        <end position="413"/>
    </location>
</feature>
<keyword evidence="7 17" id="KW-0808">Transferase</keyword>
<evidence type="ECO:0000313" key="19">
    <source>
        <dbReference type="EMBL" id="GGC18812.1"/>
    </source>
</evidence>
<dbReference type="InterPro" id="IPR000794">
    <property type="entry name" value="Beta-ketoacyl_synthase"/>
</dbReference>
<dbReference type="Proteomes" id="UP000602004">
    <property type="component" value="Unassembled WGS sequence"/>
</dbReference>
<evidence type="ECO:0000256" key="10">
    <source>
        <dbReference type="ARBA" id="ARBA00023160"/>
    </source>
</evidence>
<dbReference type="Pfam" id="PF00109">
    <property type="entry name" value="ketoacyl-synt"/>
    <property type="match status" value="1"/>
</dbReference>
<dbReference type="InterPro" id="IPR016039">
    <property type="entry name" value="Thiolase-like"/>
</dbReference>
<comment type="similarity">
    <text evidence="2 17">Belongs to the thiolase-like superfamily. Beta-ketoacyl-ACP synthases family.</text>
</comment>
<keyword evidence="20" id="KW-1185">Reference proteome</keyword>
<dbReference type="PROSITE" id="PS51257">
    <property type="entry name" value="PROKAR_LIPOPROTEIN"/>
    <property type="match status" value="1"/>
</dbReference>
<comment type="catalytic activity">
    <reaction evidence="15">
        <text>(3Z)-decenoyl-[ACP] + malonyl-[ACP] + H(+) = 3-oxo-(5Z)-dodecenoyl-[ACP] + holo-[ACP] + CO2</text>
        <dbReference type="Rhea" id="RHEA:54940"/>
        <dbReference type="Rhea" id="RHEA-COMP:9623"/>
        <dbReference type="Rhea" id="RHEA-COMP:9685"/>
        <dbReference type="Rhea" id="RHEA-COMP:9927"/>
        <dbReference type="Rhea" id="RHEA-COMP:14042"/>
        <dbReference type="ChEBI" id="CHEBI:15378"/>
        <dbReference type="ChEBI" id="CHEBI:16526"/>
        <dbReference type="ChEBI" id="CHEBI:64479"/>
        <dbReference type="ChEBI" id="CHEBI:78449"/>
        <dbReference type="ChEBI" id="CHEBI:78798"/>
        <dbReference type="ChEBI" id="CHEBI:138410"/>
    </reaction>
    <physiologicalReaction direction="left-to-right" evidence="15">
        <dbReference type="Rhea" id="RHEA:54941"/>
    </physiologicalReaction>
</comment>
<comment type="subunit">
    <text evidence="3">Homodimer.</text>
</comment>
<comment type="subcellular location">
    <subcellularLocation>
        <location evidence="1">Cytoplasm</location>
    </subcellularLocation>
</comment>
<dbReference type="PROSITE" id="PS00606">
    <property type="entry name" value="KS3_1"/>
    <property type="match status" value="1"/>
</dbReference>
<evidence type="ECO:0000256" key="6">
    <source>
        <dbReference type="ARBA" id="ARBA00022516"/>
    </source>
</evidence>
<evidence type="ECO:0000256" key="14">
    <source>
        <dbReference type="ARBA" id="ARBA00042143"/>
    </source>
</evidence>
<dbReference type="CDD" id="cd00834">
    <property type="entry name" value="KAS_I_II"/>
    <property type="match status" value="1"/>
</dbReference>
<dbReference type="InterPro" id="IPR018201">
    <property type="entry name" value="Ketoacyl_synth_AS"/>
</dbReference>
<dbReference type="SUPFAM" id="SSF53901">
    <property type="entry name" value="Thiolase-like"/>
    <property type="match status" value="2"/>
</dbReference>